<geneLocation type="plasmid" evidence="2">
    <name>unnamed</name>
</geneLocation>
<keyword evidence="1" id="KW-0812">Transmembrane</keyword>
<reference evidence="2 3" key="1">
    <citation type="submission" date="2022-02" db="EMBL/GenBank/DDBJ databases">
        <title>Shinella B3.7 sp. nov., isolated from Sediment (Zhairuo Island).</title>
        <authorList>
            <person name="Chen G."/>
        </authorList>
    </citation>
    <scope>NUCLEOTIDE SEQUENCE [LARGE SCALE GENOMIC DNA]</scope>
    <source>
        <strain evidence="2 3">B3.7</strain>
        <plasmid evidence="2">unnamed</plasmid>
    </source>
</reference>
<feature type="transmembrane region" description="Helical" evidence="1">
    <location>
        <begin position="163"/>
        <end position="181"/>
    </location>
</feature>
<organism evidence="2 3">
    <name type="scientific">Shinella sedimenti</name>
    <dbReference type="NCBI Taxonomy" id="2919913"/>
    <lineage>
        <taxon>Bacteria</taxon>
        <taxon>Pseudomonadati</taxon>
        <taxon>Pseudomonadota</taxon>
        <taxon>Alphaproteobacteria</taxon>
        <taxon>Hyphomicrobiales</taxon>
        <taxon>Rhizobiaceae</taxon>
        <taxon>Shinella</taxon>
    </lineage>
</organism>
<proteinExistence type="predicted"/>
<feature type="transmembrane region" description="Helical" evidence="1">
    <location>
        <begin position="132"/>
        <end position="151"/>
    </location>
</feature>
<feature type="transmembrane region" description="Helical" evidence="1">
    <location>
        <begin position="36"/>
        <end position="61"/>
    </location>
</feature>
<evidence type="ECO:0000313" key="3">
    <source>
        <dbReference type="Proteomes" id="UP001201844"/>
    </source>
</evidence>
<dbReference type="Pfam" id="PF04632">
    <property type="entry name" value="FUSC"/>
    <property type="match status" value="1"/>
</dbReference>
<comment type="caution">
    <text evidence="2">The sequence shown here is derived from an EMBL/GenBank/DDBJ whole genome shotgun (WGS) entry which is preliminary data.</text>
</comment>
<gene>
    <name evidence="2" type="ORF">MKI86_16435</name>
</gene>
<evidence type="ECO:0000313" key="2">
    <source>
        <dbReference type="EMBL" id="MCJ8150739.1"/>
    </source>
</evidence>
<accession>A0ABT0CQ54</accession>
<protein>
    <submittedName>
        <fullName evidence="2">FUSC family protein</fullName>
    </submittedName>
</protein>
<keyword evidence="1" id="KW-0472">Membrane</keyword>
<name>A0ABT0CQ54_9HYPH</name>
<dbReference type="RefSeq" id="WP_241602632.1">
    <property type="nucleotide sequence ID" value="NZ_JAKVIN010000007.1"/>
</dbReference>
<dbReference type="InterPro" id="IPR006726">
    <property type="entry name" value="PHBA_efflux_AaeB/fusaric-R"/>
</dbReference>
<sequence length="198" mass="20907">MQAFDDGCAIAQECATRLCLRESTVIVATRLIGLKAAAALTLAAFSALIIANALGLSHAYWAPMSVWVVAQPYRDHVLERGAFRLIGTILGAGFGVLMIWACPDPGIRLMLTCLWIAVWGGAQNLWHGRGRYLALMTGMTAAVVVLPGLLSPTLDVVVGLERVLAVLVGVVTAIVVIGVTTPPSPEVLARRADPVNTP</sequence>
<keyword evidence="3" id="KW-1185">Reference proteome</keyword>
<dbReference type="EMBL" id="JAKVIN010000007">
    <property type="protein sequence ID" value="MCJ8150739.1"/>
    <property type="molecule type" value="Genomic_DNA"/>
</dbReference>
<evidence type="ECO:0000256" key="1">
    <source>
        <dbReference type="SAM" id="Phobius"/>
    </source>
</evidence>
<dbReference type="Proteomes" id="UP001201844">
    <property type="component" value="Unassembled WGS sequence"/>
</dbReference>
<keyword evidence="1" id="KW-1133">Transmembrane helix</keyword>
<feature type="transmembrane region" description="Helical" evidence="1">
    <location>
        <begin position="81"/>
        <end position="102"/>
    </location>
</feature>
<keyword evidence="2" id="KW-0614">Plasmid</keyword>